<keyword evidence="5" id="KW-1185">Reference proteome</keyword>
<evidence type="ECO:0000256" key="2">
    <source>
        <dbReference type="ARBA" id="ARBA00022679"/>
    </source>
</evidence>
<dbReference type="Proteomes" id="UP001174909">
    <property type="component" value="Unassembled WGS sequence"/>
</dbReference>
<proteinExistence type="predicted"/>
<dbReference type="CDD" id="cd03801">
    <property type="entry name" value="GT4_PimA-like"/>
    <property type="match status" value="1"/>
</dbReference>
<gene>
    <name evidence="4" type="ORF">GBAR_LOCUS22889</name>
</gene>
<feature type="domain" description="Glycosyl transferase family 1" evidence="3">
    <location>
        <begin position="240"/>
        <end position="405"/>
    </location>
</feature>
<dbReference type="InterPro" id="IPR001296">
    <property type="entry name" value="Glyco_trans_1"/>
</dbReference>
<dbReference type="PANTHER" id="PTHR12526">
    <property type="entry name" value="GLYCOSYLTRANSFERASE"/>
    <property type="match status" value="1"/>
</dbReference>
<dbReference type="PANTHER" id="PTHR12526:SF640">
    <property type="entry name" value="COLANIC ACID BIOSYNTHESIS GLYCOSYLTRANSFERASE WCAL-RELATED"/>
    <property type="match status" value="1"/>
</dbReference>
<dbReference type="AlphaFoldDB" id="A0AA35X7L6"/>
<reference evidence="4" key="1">
    <citation type="submission" date="2023-03" db="EMBL/GenBank/DDBJ databases">
        <authorList>
            <person name="Steffen K."/>
            <person name="Cardenas P."/>
        </authorList>
    </citation>
    <scope>NUCLEOTIDE SEQUENCE</scope>
</reference>
<dbReference type="Pfam" id="PF00534">
    <property type="entry name" value="Glycos_transf_1"/>
    <property type="match status" value="1"/>
</dbReference>
<keyword evidence="1" id="KW-0328">Glycosyltransferase</keyword>
<accession>A0AA35X7L6</accession>
<keyword evidence="2" id="KW-0808">Transferase</keyword>
<evidence type="ECO:0000256" key="1">
    <source>
        <dbReference type="ARBA" id="ARBA00022676"/>
    </source>
</evidence>
<dbReference type="Gene3D" id="3.40.50.2000">
    <property type="entry name" value="Glycogen Phosphorylase B"/>
    <property type="match status" value="2"/>
</dbReference>
<dbReference type="SUPFAM" id="SSF53756">
    <property type="entry name" value="UDP-Glycosyltransferase/glycogen phosphorylase"/>
    <property type="match status" value="1"/>
</dbReference>
<evidence type="ECO:0000313" key="5">
    <source>
        <dbReference type="Proteomes" id="UP001174909"/>
    </source>
</evidence>
<organism evidence="4 5">
    <name type="scientific">Geodia barretti</name>
    <name type="common">Barrett's horny sponge</name>
    <dbReference type="NCBI Taxonomy" id="519541"/>
    <lineage>
        <taxon>Eukaryota</taxon>
        <taxon>Metazoa</taxon>
        <taxon>Porifera</taxon>
        <taxon>Demospongiae</taxon>
        <taxon>Heteroscleromorpha</taxon>
        <taxon>Tetractinellida</taxon>
        <taxon>Astrophorina</taxon>
        <taxon>Geodiidae</taxon>
        <taxon>Geodia</taxon>
    </lineage>
</organism>
<dbReference type="EMBL" id="CASHTH010003165">
    <property type="protein sequence ID" value="CAI8041170.1"/>
    <property type="molecule type" value="Genomic_DNA"/>
</dbReference>
<evidence type="ECO:0000259" key="3">
    <source>
        <dbReference type="Pfam" id="PF00534"/>
    </source>
</evidence>
<dbReference type="GO" id="GO:0016757">
    <property type="term" value="F:glycosyltransferase activity"/>
    <property type="evidence" value="ECO:0007669"/>
    <property type="project" value="UniProtKB-KW"/>
</dbReference>
<protein>
    <submittedName>
        <fullName evidence="4">Capsular polysaccharide biosynthesis glycosyltransferase CapM</fullName>
    </submittedName>
</protein>
<sequence>MKVAYITAGAAGMYCGTCIHDNMVATVLKKQGHNVSLIPTYTPTRTDETNVSLNRVFFGGINVYLQQKLSFFRHTPWSLDKLLDNPTLLNGLARFSSSTDARDLGQLTVSMLSAEHGHQSKELAKLVKWLAEENKPDIVYLTNSMLVGFTREIKQVLDVPVICALQGEDIFLQDLIEPYKAEALALLRERAIDPDGFVAPCDYYAQFMADAYLNVPIDRIHVVPLGLNMDGHGLPVQKPDPPPFIIGYLARICPEKGLHILVDAFRLVAEALGTDNVQLHVAGYLGKKDEPYLEELVNQIQAWDLSGSFVHHGEVTRTQKIDFLNSLHVFSVPTVYRESKGLSIIESLANGVPVVQPRHGAFPEMIGATDGGILVEPESSEAVAAGIIELLNDTARREHLGETGKINVHQKFSDTIIAEQLLKVFEKYT</sequence>
<name>A0AA35X7L6_GEOBA</name>
<evidence type="ECO:0000313" key="4">
    <source>
        <dbReference type="EMBL" id="CAI8041170.1"/>
    </source>
</evidence>
<comment type="caution">
    <text evidence="4">The sequence shown here is derived from an EMBL/GenBank/DDBJ whole genome shotgun (WGS) entry which is preliminary data.</text>
</comment>